<accession>A0A6N3AGD3</accession>
<dbReference type="InterPro" id="IPR018895">
    <property type="entry name" value="DUF2474"/>
</dbReference>
<evidence type="ECO:0000313" key="2">
    <source>
        <dbReference type="EMBL" id="VYT88630.1"/>
    </source>
</evidence>
<dbReference type="AlphaFoldDB" id="A0A6N3AGD3"/>
<feature type="transmembrane region" description="Helical" evidence="1">
    <location>
        <begin position="12"/>
        <end position="34"/>
    </location>
</feature>
<organism evidence="2">
    <name type="scientific">Phytobacter massiliensis</name>
    <dbReference type="NCBI Taxonomy" id="1485952"/>
    <lineage>
        <taxon>Bacteria</taxon>
        <taxon>Pseudomonadati</taxon>
        <taxon>Pseudomonadota</taxon>
        <taxon>Gammaproteobacteria</taxon>
        <taxon>Enterobacterales</taxon>
        <taxon>Enterobacteriaceae</taxon>
        <taxon>Phytobacter</taxon>
    </lineage>
</organism>
<dbReference type="OrthoDB" id="6199137at2"/>
<keyword evidence="1" id="KW-0472">Membrane</keyword>
<evidence type="ECO:0000256" key="1">
    <source>
        <dbReference type="SAM" id="Phobius"/>
    </source>
</evidence>
<gene>
    <name evidence="2" type="ORF">EMLFYP7_00866</name>
</gene>
<sequence length="42" mass="4675">MQKPLFSRLLWFVALWAVSVLALGVVGSIIKFLMHLAGMRSS</sequence>
<dbReference type="EMBL" id="CACRTZ010000004">
    <property type="protein sequence ID" value="VYT88630.1"/>
    <property type="molecule type" value="Genomic_DNA"/>
</dbReference>
<keyword evidence="1" id="KW-0812">Transmembrane</keyword>
<keyword evidence="1" id="KW-1133">Transmembrane helix</keyword>
<evidence type="ECO:0008006" key="3">
    <source>
        <dbReference type="Google" id="ProtNLM"/>
    </source>
</evidence>
<proteinExistence type="predicted"/>
<name>A0A6N3AGD3_9ENTR</name>
<reference evidence="2" key="1">
    <citation type="submission" date="2019-11" db="EMBL/GenBank/DDBJ databases">
        <authorList>
            <person name="Feng L."/>
        </authorList>
    </citation>
    <scope>NUCLEOTIDE SEQUENCE</scope>
    <source>
        <strain evidence="2">EMassiliensisLFYP7</strain>
    </source>
</reference>
<dbReference type="RefSeq" id="WP_081653654.1">
    <property type="nucleotide sequence ID" value="NZ_CABKSF010000005.1"/>
</dbReference>
<dbReference type="Pfam" id="PF10617">
    <property type="entry name" value="DUF2474"/>
    <property type="match status" value="1"/>
</dbReference>
<protein>
    <recommendedName>
        <fullName evidence="3">DUF2474 domain-containing protein</fullName>
    </recommendedName>
</protein>